<feature type="transmembrane region" description="Helical" evidence="6">
    <location>
        <begin position="139"/>
        <end position="155"/>
    </location>
</feature>
<feature type="transmembrane region" description="Helical" evidence="6">
    <location>
        <begin position="70"/>
        <end position="94"/>
    </location>
</feature>
<keyword evidence="5 6" id="KW-0472">Membrane</keyword>
<organism evidence="7 8">
    <name type="scientific">Natronomicrosphaera hydrolytica</name>
    <dbReference type="NCBI Taxonomy" id="3242702"/>
    <lineage>
        <taxon>Bacteria</taxon>
        <taxon>Pseudomonadati</taxon>
        <taxon>Planctomycetota</taxon>
        <taxon>Phycisphaerae</taxon>
        <taxon>Phycisphaerales</taxon>
        <taxon>Phycisphaeraceae</taxon>
        <taxon>Natronomicrosphaera</taxon>
    </lineage>
</organism>
<reference evidence="7 8" key="1">
    <citation type="submission" date="2024-08" db="EMBL/GenBank/DDBJ databases">
        <title>Whole-genome sequencing of halo(alkali)philic microorganisms from hypersaline lakes.</title>
        <authorList>
            <person name="Sorokin D.Y."/>
            <person name="Merkel A.Y."/>
            <person name="Messina E."/>
            <person name="Yakimov M."/>
        </authorList>
    </citation>
    <scope>NUCLEOTIDE SEQUENCE [LARGE SCALE GENOMIC DNA]</scope>
    <source>
        <strain evidence="7 8">AB-hyl4</strain>
    </source>
</reference>
<keyword evidence="2" id="KW-1003">Cell membrane</keyword>
<feature type="transmembrane region" description="Helical" evidence="6">
    <location>
        <begin position="286"/>
        <end position="308"/>
    </location>
</feature>
<dbReference type="PANTHER" id="PTHR30250">
    <property type="entry name" value="PST FAMILY PREDICTED COLANIC ACID TRANSPORTER"/>
    <property type="match status" value="1"/>
</dbReference>
<protein>
    <submittedName>
        <fullName evidence="7">Lipopolysaccharide biosynthesis protein</fullName>
    </submittedName>
</protein>
<feature type="transmembrane region" description="Helical" evidence="6">
    <location>
        <begin position="328"/>
        <end position="347"/>
    </location>
</feature>
<evidence type="ECO:0000256" key="1">
    <source>
        <dbReference type="ARBA" id="ARBA00004651"/>
    </source>
</evidence>
<comment type="caution">
    <text evidence="7">The sequence shown here is derived from an EMBL/GenBank/DDBJ whole genome shotgun (WGS) entry which is preliminary data.</text>
</comment>
<evidence type="ECO:0000313" key="7">
    <source>
        <dbReference type="EMBL" id="MFA9478907.1"/>
    </source>
</evidence>
<keyword evidence="3 6" id="KW-0812">Transmembrane</keyword>
<proteinExistence type="predicted"/>
<sequence>MKRNFAWALAGNVVYGASLWLSLVILAKLTSAADVGRFALAMAICTPIAVFSSLNLRSVQVTDAREEHRFGHLLGLQLAMTVLAMALIVGIAVAGGHDTLTAWLIVVVGLGQMVIMIRDVFLAFSQKHERMDQVAQSKIILSLGALVALGTMTWATGNVLIGVLAMQLVKLGVFLLWDLRATGRLVREYVGEFPRQYFRPHWKADVMLAMAWLALPLGVTALLMSLSSNVPRYYIAAFWSEAHLGYFAAILTLVQAGRTAMHAGIMSSLPRLSRYYLDNRRAYLTMMLKLIGVAMVLGAGGIVVAAVLGQRLLAVVFTAEYAAYGREFVWAMVYGMLVYVVLVLHYGMTAMRRFKVQPFVLLASLLTVIGTGFWLVPDHGLIGAIWALILAKLVEAAFTLLVIVYELRRTVSPAVGDIVASSAGPIKPASGAGV</sequence>
<keyword evidence="8" id="KW-1185">Reference proteome</keyword>
<accession>A0ABV4U5M6</accession>
<evidence type="ECO:0000256" key="5">
    <source>
        <dbReference type="ARBA" id="ARBA00023136"/>
    </source>
</evidence>
<dbReference type="Proteomes" id="UP001575105">
    <property type="component" value="Unassembled WGS sequence"/>
</dbReference>
<name>A0ABV4U5M6_9BACT</name>
<gene>
    <name evidence="7" type="ORF">ACERK3_11455</name>
</gene>
<feature type="transmembrane region" description="Helical" evidence="6">
    <location>
        <begin position="38"/>
        <end position="58"/>
    </location>
</feature>
<evidence type="ECO:0000256" key="4">
    <source>
        <dbReference type="ARBA" id="ARBA00022989"/>
    </source>
</evidence>
<evidence type="ECO:0000256" key="6">
    <source>
        <dbReference type="SAM" id="Phobius"/>
    </source>
</evidence>
<dbReference type="InterPro" id="IPR050833">
    <property type="entry name" value="Poly_Biosynth_Transport"/>
</dbReference>
<dbReference type="PANTHER" id="PTHR30250:SF11">
    <property type="entry name" value="O-ANTIGEN TRANSPORTER-RELATED"/>
    <property type="match status" value="1"/>
</dbReference>
<feature type="transmembrane region" description="Helical" evidence="6">
    <location>
        <begin position="246"/>
        <end position="265"/>
    </location>
</feature>
<evidence type="ECO:0000313" key="8">
    <source>
        <dbReference type="Proteomes" id="UP001575105"/>
    </source>
</evidence>
<dbReference type="RefSeq" id="WP_425345826.1">
    <property type="nucleotide sequence ID" value="NZ_JBGUBD010000006.1"/>
</dbReference>
<evidence type="ECO:0000256" key="3">
    <source>
        <dbReference type="ARBA" id="ARBA00022692"/>
    </source>
</evidence>
<feature type="transmembrane region" description="Helical" evidence="6">
    <location>
        <begin position="382"/>
        <end position="405"/>
    </location>
</feature>
<comment type="subcellular location">
    <subcellularLocation>
        <location evidence="1">Cell membrane</location>
        <topology evidence="1">Multi-pass membrane protein</topology>
    </subcellularLocation>
</comment>
<feature type="transmembrane region" description="Helical" evidence="6">
    <location>
        <begin position="206"/>
        <end position="226"/>
    </location>
</feature>
<feature type="transmembrane region" description="Helical" evidence="6">
    <location>
        <begin position="7"/>
        <end position="26"/>
    </location>
</feature>
<dbReference type="EMBL" id="JBGUBD010000006">
    <property type="protein sequence ID" value="MFA9478907.1"/>
    <property type="molecule type" value="Genomic_DNA"/>
</dbReference>
<feature type="transmembrane region" description="Helical" evidence="6">
    <location>
        <begin position="161"/>
        <end position="179"/>
    </location>
</feature>
<feature type="transmembrane region" description="Helical" evidence="6">
    <location>
        <begin position="100"/>
        <end position="118"/>
    </location>
</feature>
<evidence type="ECO:0000256" key="2">
    <source>
        <dbReference type="ARBA" id="ARBA00022475"/>
    </source>
</evidence>
<keyword evidence="4 6" id="KW-1133">Transmembrane helix</keyword>
<feature type="transmembrane region" description="Helical" evidence="6">
    <location>
        <begin position="359"/>
        <end position="376"/>
    </location>
</feature>